<dbReference type="Proteomes" id="UP001322277">
    <property type="component" value="Chromosome 1"/>
</dbReference>
<evidence type="ECO:0000256" key="2">
    <source>
        <dbReference type="ARBA" id="ARBA00008643"/>
    </source>
</evidence>
<comment type="subcellular location">
    <subcellularLocation>
        <location evidence="1">Chromosome</location>
        <location evidence="1">Centromere</location>
        <location evidence="1">Kinetochore</location>
    </subcellularLocation>
</comment>
<reference evidence="12" key="1">
    <citation type="journal article" date="2023" name="bioRxiv">
        <title>Complete genome of the Medicago anthracnose fungus, Colletotrichum destructivum, reveals a mini-chromosome-like region within a core chromosome.</title>
        <authorList>
            <person name="Lapalu N."/>
            <person name="Simon A."/>
            <person name="Lu A."/>
            <person name="Plaumann P.-L."/>
            <person name="Amselem J."/>
            <person name="Pigne S."/>
            <person name="Auger A."/>
            <person name="Koch C."/>
            <person name="Dallery J.-F."/>
            <person name="O'Connell R.J."/>
        </authorList>
    </citation>
    <scope>NUCLEOTIDE SEQUENCE [LARGE SCALE GENOMIC DNA]</scope>
    <source>
        <strain evidence="12">CBS 520.97</strain>
    </source>
</reference>
<sequence length="375" mass="41208">MSSSDASSGPQSRTPPPTTTPFQQTIRKPSAIMAQPNIIDVELLTEHLGYAPISLLDSIINNVNAVADKTLDRVEQGLSRAPPKALGFEKALKQRKPPPGASVDVEETAKLEIIDGVHKLETLLCAAIDKNFDKYELYVMRNILGIQPSHRNWMRLAHYNGLEFDVAREDAPTRESVDALRKKLQASQRLNVMLHAEQAKNAALLAKLRGVMGGKPAGPRASLVEVKVEGADDGAPLQFLRERGDLAEGDSKTPLTTTTAFNMSQLQALRALSTSLRNIMPDLKDPSDIEDGLEKNKSWRRERMEYVESATRKHLEHVRGLELGKDGEVRDGEWQGEGRKFAMGEVEGLERVVSALGAGSEESAEQDDPDAMDES</sequence>
<comment type="similarity">
    <text evidence="2">Belongs to the mis12 family.</text>
</comment>
<evidence type="ECO:0000256" key="1">
    <source>
        <dbReference type="ARBA" id="ARBA00004629"/>
    </source>
</evidence>
<dbReference type="PANTHER" id="PTHR14527:SF2">
    <property type="entry name" value="PROTEIN MIS12 HOMOLOG"/>
    <property type="match status" value="1"/>
</dbReference>
<dbReference type="GO" id="GO:0005634">
    <property type="term" value="C:nucleus"/>
    <property type="evidence" value="ECO:0007669"/>
    <property type="project" value="InterPro"/>
</dbReference>
<proteinExistence type="inferred from homology"/>
<dbReference type="KEGG" id="cdet:87937732"/>
<evidence type="ECO:0000256" key="6">
    <source>
        <dbReference type="ARBA" id="ARBA00022838"/>
    </source>
</evidence>
<dbReference type="EMBL" id="CP137305">
    <property type="protein sequence ID" value="WQF76215.1"/>
    <property type="molecule type" value="Genomic_DNA"/>
</dbReference>
<evidence type="ECO:0000256" key="9">
    <source>
        <dbReference type="ARBA" id="ARBA00023328"/>
    </source>
</evidence>
<keyword evidence="9" id="KW-0137">Centromere</keyword>
<organism evidence="11 12">
    <name type="scientific">Colletotrichum destructivum</name>
    <dbReference type="NCBI Taxonomy" id="34406"/>
    <lineage>
        <taxon>Eukaryota</taxon>
        <taxon>Fungi</taxon>
        <taxon>Dikarya</taxon>
        <taxon>Ascomycota</taxon>
        <taxon>Pezizomycotina</taxon>
        <taxon>Sordariomycetes</taxon>
        <taxon>Hypocreomycetidae</taxon>
        <taxon>Glomerellales</taxon>
        <taxon>Glomerellaceae</taxon>
        <taxon>Colletotrichum</taxon>
        <taxon>Colletotrichum destructivum species complex</taxon>
    </lineage>
</organism>
<dbReference type="InterPro" id="IPR008685">
    <property type="entry name" value="Centromere_Mis12"/>
</dbReference>
<dbReference type="RefSeq" id="XP_062773439.1">
    <property type="nucleotide sequence ID" value="XM_062917388.1"/>
</dbReference>
<keyword evidence="4" id="KW-0132">Cell division</keyword>
<gene>
    <name evidence="11" type="ORF">CDEST_01229</name>
</gene>
<evidence type="ECO:0000256" key="8">
    <source>
        <dbReference type="ARBA" id="ARBA00023306"/>
    </source>
</evidence>
<evidence type="ECO:0000256" key="5">
    <source>
        <dbReference type="ARBA" id="ARBA00022776"/>
    </source>
</evidence>
<feature type="region of interest" description="Disordered" evidence="10">
    <location>
        <begin position="1"/>
        <end position="24"/>
    </location>
</feature>
<keyword evidence="8" id="KW-0131">Cell cycle</keyword>
<dbReference type="PANTHER" id="PTHR14527">
    <property type="entry name" value="PROTEIN MIS12 HOMOLOG"/>
    <property type="match status" value="1"/>
</dbReference>
<feature type="compositionally biased region" description="Polar residues" evidence="10">
    <location>
        <begin position="1"/>
        <end position="12"/>
    </location>
</feature>
<keyword evidence="12" id="KW-1185">Reference proteome</keyword>
<dbReference type="GeneID" id="87937732"/>
<dbReference type="GO" id="GO:0000070">
    <property type="term" value="P:mitotic sister chromatid segregation"/>
    <property type="evidence" value="ECO:0007669"/>
    <property type="project" value="TreeGrafter"/>
</dbReference>
<accession>A0AAX4HZP3</accession>
<feature type="region of interest" description="Disordered" evidence="10">
    <location>
        <begin position="355"/>
        <end position="375"/>
    </location>
</feature>
<evidence type="ECO:0000256" key="3">
    <source>
        <dbReference type="ARBA" id="ARBA00022454"/>
    </source>
</evidence>
<protein>
    <submittedName>
        <fullName evidence="11">Centromere protein Mis12</fullName>
    </submittedName>
</protein>
<name>A0AAX4HZP3_9PEZI</name>
<dbReference type="GO" id="GO:0000444">
    <property type="term" value="C:MIS12/MIND type complex"/>
    <property type="evidence" value="ECO:0007669"/>
    <property type="project" value="TreeGrafter"/>
</dbReference>
<keyword evidence="3" id="KW-0158">Chromosome</keyword>
<keyword evidence="5" id="KW-0498">Mitosis</keyword>
<dbReference type="Pfam" id="PF05859">
    <property type="entry name" value="Mis12"/>
    <property type="match status" value="1"/>
</dbReference>
<dbReference type="GO" id="GO:0051301">
    <property type="term" value="P:cell division"/>
    <property type="evidence" value="ECO:0007669"/>
    <property type="project" value="UniProtKB-KW"/>
</dbReference>
<keyword evidence="7" id="KW-0175">Coiled coil</keyword>
<evidence type="ECO:0000256" key="7">
    <source>
        <dbReference type="ARBA" id="ARBA00023054"/>
    </source>
</evidence>
<keyword evidence="6" id="KW-0995">Kinetochore</keyword>
<evidence type="ECO:0000256" key="10">
    <source>
        <dbReference type="SAM" id="MobiDB-lite"/>
    </source>
</evidence>
<dbReference type="GO" id="GO:0051382">
    <property type="term" value="P:kinetochore assembly"/>
    <property type="evidence" value="ECO:0007669"/>
    <property type="project" value="TreeGrafter"/>
</dbReference>
<feature type="compositionally biased region" description="Acidic residues" evidence="10">
    <location>
        <begin position="362"/>
        <end position="375"/>
    </location>
</feature>
<evidence type="ECO:0000313" key="12">
    <source>
        <dbReference type="Proteomes" id="UP001322277"/>
    </source>
</evidence>
<evidence type="ECO:0000256" key="4">
    <source>
        <dbReference type="ARBA" id="ARBA00022618"/>
    </source>
</evidence>
<evidence type="ECO:0000313" key="11">
    <source>
        <dbReference type="EMBL" id="WQF76215.1"/>
    </source>
</evidence>
<dbReference type="AlphaFoldDB" id="A0AAX4HZP3"/>